<evidence type="ECO:0000313" key="10">
    <source>
        <dbReference type="RefSeq" id="XP_018323711.1"/>
    </source>
</evidence>
<dbReference type="SUPFAM" id="SSF50494">
    <property type="entry name" value="Trypsin-like serine proteases"/>
    <property type="match status" value="1"/>
</dbReference>
<organism evidence="9 10">
    <name type="scientific">Agrilus planipennis</name>
    <name type="common">Emerald ash borer</name>
    <name type="synonym">Agrilus marcopoli</name>
    <dbReference type="NCBI Taxonomy" id="224129"/>
    <lineage>
        <taxon>Eukaryota</taxon>
        <taxon>Metazoa</taxon>
        <taxon>Ecdysozoa</taxon>
        <taxon>Arthropoda</taxon>
        <taxon>Hexapoda</taxon>
        <taxon>Insecta</taxon>
        <taxon>Pterygota</taxon>
        <taxon>Neoptera</taxon>
        <taxon>Endopterygota</taxon>
        <taxon>Coleoptera</taxon>
        <taxon>Polyphaga</taxon>
        <taxon>Elateriformia</taxon>
        <taxon>Buprestoidea</taxon>
        <taxon>Buprestidae</taxon>
        <taxon>Agrilinae</taxon>
        <taxon>Agrilus</taxon>
    </lineage>
</organism>
<feature type="domain" description="Peptidase S1" evidence="8">
    <location>
        <begin position="34"/>
        <end position="278"/>
    </location>
</feature>
<keyword evidence="7" id="KW-0732">Signal</keyword>
<protein>
    <submittedName>
        <fullName evidence="10">Trypsin alpha-like</fullName>
    </submittedName>
</protein>
<feature type="chain" id="PRO_5010704318" evidence="7">
    <location>
        <begin position="21"/>
        <end position="280"/>
    </location>
</feature>
<gene>
    <name evidence="10" type="primary">LOC108735964</name>
</gene>
<dbReference type="RefSeq" id="XP_018323711.1">
    <property type="nucleotide sequence ID" value="XM_018468209.1"/>
</dbReference>
<dbReference type="PANTHER" id="PTHR24253">
    <property type="entry name" value="TRANSMEMBRANE PROTEASE SERINE"/>
    <property type="match status" value="1"/>
</dbReference>
<dbReference type="PROSITE" id="PS00135">
    <property type="entry name" value="TRYPSIN_SER"/>
    <property type="match status" value="1"/>
</dbReference>
<comment type="subcellular location">
    <subcellularLocation>
        <location evidence="1">Secreted</location>
        <location evidence="1">Extracellular space</location>
    </subcellularLocation>
</comment>
<evidence type="ECO:0000256" key="1">
    <source>
        <dbReference type="ARBA" id="ARBA00004239"/>
    </source>
</evidence>
<evidence type="ECO:0000256" key="4">
    <source>
        <dbReference type="ARBA" id="ARBA00022825"/>
    </source>
</evidence>
<feature type="signal peptide" evidence="7">
    <location>
        <begin position="1"/>
        <end position="20"/>
    </location>
</feature>
<dbReference type="InterPro" id="IPR001314">
    <property type="entry name" value="Peptidase_S1A"/>
</dbReference>
<dbReference type="GeneID" id="108735964"/>
<accession>A0A1W4WID6</accession>
<dbReference type="Proteomes" id="UP000192223">
    <property type="component" value="Unplaced"/>
</dbReference>
<dbReference type="InterPro" id="IPR018114">
    <property type="entry name" value="TRYPSIN_HIS"/>
</dbReference>
<dbReference type="InterPro" id="IPR009003">
    <property type="entry name" value="Peptidase_S1_PA"/>
</dbReference>
<keyword evidence="2 6" id="KW-0645">Protease</keyword>
<dbReference type="FunFam" id="2.40.10.10:FF:000036">
    <property type="entry name" value="Trypsin beta"/>
    <property type="match status" value="1"/>
</dbReference>
<dbReference type="GO" id="GO:0005576">
    <property type="term" value="C:extracellular region"/>
    <property type="evidence" value="ECO:0007669"/>
    <property type="project" value="UniProtKB-SubCell"/>
</dbReference>
<evidence type="ECO:0000256" key="2">
    <source>
        <dbReference type="ARBA" id="ARBA00022670"/>
    </source>
</evidence>
<dbReference type="OrthoDB" id="10061449at2759"/>
<dbReference type="InParanoid" id="A0A1W4WID6"/>
<dbReference type="InterPro" id="IPR001254">
    <property type="entry name" value="Trypsin_dom"/>
</dbReference>
<dbReference type="GO" id="GO:0004252">
    <property type="term" value="F:serine-type endopeptidase activity"/>
    <property type="evidence" value="ECO:0007669"/>
    <property type="project" value="InterPro"/>
</dbReference>
<evidence type="ECO:0000256" key="7">
    <source>
        <dbReference type="SAM" id="SignalP"/>
    </source>
</evidence>
<evidence type="ECO:0000259" key="8">
    <source>
        <dbReference type="PROSITE" id="PS50240"/>
    </source>
</evidence>
<dbReference type="PROSITE" id="PS00134">
    <property type="entry name" value="TRYPSIN_HIS"/>
    <property type="match status" value="1"/>
</dbReference>
<dbReference type="Pfam" id="PF00089">
    <property type="entry name" value="Trypsin"/>
    <property type="match status" value="1"/>
</dbReference>
<proteinExistence type="predicted"/>
<keyword evidence="3 6" id="KW-0378">Hydrolase</keyword>
<sequence length="280" mass="30292">MMFVTFICWAILANYPSANASPTPFLKSNLETRVTNGYNASRLQFPYQVSVQYDYGLNMQFWDHVCGGAIISRTYVLTAAHCKFLDGNMKIVAGITNLGEQAQERQDILAAEVIHYPTYPINDKTVTFGDIALIRLATALVWSRAVQPVSISQHNSESGNAILTGWGEISSNSVLAPVTLQWAQVPILSTTVCANTVRSLSPQLADAPFDNTIICTNTRSTTSPVSACNGDSGGPLVQNGVIIGVVSWGISPCGEISNAPTMYTRVASYALWIAQYVTDL</sequence>
<evidence type="ECO:0000256" key="5">
    <source>
        <dbReference type="ARBA" id="ARBA00023157"/>
    </source>
</evidence>
<dbReference type="InterPro" id="IPR043504">
    <property type="entry name" value="Peptidase_S1_PA_chymotrypsin"/>
</dbReference>
<keyword evidence="5" id="KW-1015">Disulfide bond</keyword>
<dbReference type="Gene3D" id="2.40.10.10">
    <property type="entry name" value="Trypsin-like serine proteases"/>
    <property type="match status" value="1"/>
</dbReference>
<dbReference type="InterPro" id="IPR033116">
    <property type="entry name" value="TRYPSIN_SER"/>
</dbReference>
<dbReference type="PROSITE" id="PS50240">
    <property type="entry name" value="TRYPSIN_DOM"/>
    <property type="match status" value="1"/>
</dbReference>
<name>A0A1W4WID6_AGRPL</name>
<dbReference type="PRINTS" id="PR00722">
    <property type="entry name" value="CHYMOTRYPSIN"/>
</dbReference>
<dbReference type="SMART" id="SM00020">
    <property type="entry name" value="Tryp_SPc"/>
    <property type="match status" value="1"/>
</dbReference>
<evidence type="ECO:0000256" key="6">
    <source>
        <dbReference type="RuleBase" id="RU363034"/>
    </source>
</evidence>
<dbReference type="KEGG" id="apln:108735964"/>
<dbReference type="AlphaFoldDB" id="A0A1W4WID6"/>
<dbReference type="GO" id="GO:0006508">
    <property type="term" value="P:proteolysis"/>
    <property type="evidence" value="ECO:0007669"/>
    <property type="project" value="UniProtKB-KW"/>
</dbReference>
<evidence type="ECO:0000313" key="9">
    <source>
        <dbReference type="Proteomes" id="UP000192223"/>
    </source>
</evidence>
<dbReference type="CDD" id="cd00190">
    <property type="entry name" value="Tryp_SPc"/>
    <property type="match status" value="1"/>
</dbReference>
<reference evidence="10" key="1">
    <citation type="submission" date="2025-08" db="UniProtKB">
        <authorList>
            <consortium name="RefSeq"/>
        </authorList>
    </citation>
    <scope>IDENTIFICATION</scope>
    <source>
        <tissue evidence="10">Entire body</tissue>
    </source>
</reference>
<evidence type="ECO:0000256" key="3">
    <source>
        <dbReference type="ARBA" id="ARBA00022801"/>
    </source>
</evidence>
<dbReference type="PANTHER" id="PTHR24253:SF153">
    <property type="entry name" value="SERINE PROTEASE HEPSIN"/>
    <property type="match status" value="1"/>
</dbReference>
<keyword evidence="4 6" id="KW-0720">Serine protease</keyword>
<dbReference type="STRING" id="224129.A0A1W4WID6"/>
<keyword evidence="9" id="KW-1185">Reference proteome</keyword>